<dbReference type="KEGG" id="dgi:Desgi_4001"/>
<keyword evidence="1" id="KW-0805">Transcription regulation</keyword>
<proteinExistence type="predicted"/>
<gene>
    <name evidence="5" type="ORF">Desgi_4001</name>
</gene>
<dbReference type="SUPFAM" id="SSF46785">
    <property type="entry name" value="Winged helix' DNA-binding domain"/>
    <property type="match status" value="1"/>
</dbReference>
<dbReference type="InterPro" id="IPR001845">
    <property type="entry name" value="HTH_ArsR_DNA-bd_dom"/>
</dbReference>
<protein>
    <submittedName>
        <fullName evidence="5">Putative transcriptional regulator</fullName>
    </submittedName>
</protein>
<dbReference type="PRINTS" id="PR00778">
    <property type="entry name" value="HTHARSR"/>
</dbReference>
<evidence type="ECO:0000313" key="5">
    <source>
        <dbReference type="EMBL" id="AGL03280.1"/>
    </source>
</evidence>
<accession>R4KRS3</accession>
<keyword evidence="6" id="KW-1185">Reference proteome</keyword>
<dbReference type="PANTHER" id="PTHR33154:SF33">
    <property type="entry name" value="TRANSCRIPTIONAL REPRESSOR SDPR"/>
    <property type="match status" value="1"/>
</dbReference>
<evidence type="ECO:0000256" key="2">
    <source>
        <dbReference type="ARBA" id="ARBA00023125"/>
    </source>
</evidence>
<dbReference type="InterPro" id="IPR011991">
    <property type="entry name" value="ArsR-like_HTH"/>
</dbReference>
<keyword evidence="2" id="KW-0238">DNA-binding</keyword>
<sequence>MEEITGNIIKICKALADSTRLKILNLLSRQEMAVCELIEALDLSQPAVSHHLKLLKQACLITDSREGKWVLYNIDRDNYNQAMQTVQSFLQNVQDNLERGVPLSPIRTQPCLCEVLKSKAKT</sequence>
<dbReference type="InterPro" id="IPR036388">
    <property type="entry name" value="WH-like_DNA-bd_sf"/>
</dbReference>
<dbReference type="PROSITE" id="PS50987">
    <property type="entry name" value="HTH_ARSR_2"/>
    <property type="match status" value="1"/>
</dbReference>
<evidence type="ECO:0000256" key="3">
    <source>
        <dbReference type="ARBA" id="ARBA00023163"/>
    </source>
</evidence>
<evidence type="ECO:0000256" key="1">
    <source>
        <dbReference type="ARBA" id="ARBA00023015"/>
    </source>
</evidence>
<dbReference type="Proteomes" id="UP000013520">
    <property type="component" value="Chromosome"/>
</dbReference>
<dbReference type="InterPro" id="IPR036390">
    <property type="entry name" value="WH_DNA-bd_sf"/>
</dbReference>
<dbReference type="SMART" id="SM00418">
    <property type="entry name" value="HTH_ARSR"/>
    <property type="match status" value="1"/>
</dbReference>
<dbReference type="GO" id="GO:0003677">
    <property type="term" value="F:DNA binding"/>
    <property type="evidence" value="ECO:0007669"/>
    <property type="project" value="UniProtKB-KW"/>
</dbReference>
<dbReference type="InterPro" id="IPR051081">
    <property type="entry name" value="HTH_MetalResp_TranReg"/>
</dbReference>
<dbReference type="Gene3D" id="1.10.10.10">
    <property type="entry name" value="Winged helix-like DNA-binding domain superfamily/Winged helix DNA-binding domain"/>
    <property type="match status" value="1"/>
</dbReference>
<keyword evidence="3" id="KW-0804">Transcription</keyword>
<evidence type="ECO:0000313" key="6">
    <source>
        <dbReference type="Proteomes" id="UP000013520"/>
    </source>
</evidence>
<dbReference type="RefSeq" id="WP_006523815.1">
    <property type="nucleotide sequence ID" value="NC_021184.1"/>
</dbReference>
<name>R4KRS3_9FIRM</name>
<dbReference type="OrthoDB" id="9798835at2"/>
<evidence type="ECO:0000259" key="4">
    <source>
        <dbReference type="PROSITE" id="PS50987"/>
    </source>
</evidence>
<dbReference type="HOGENOM" id="CLU_097806_3_1_9"/>
<dbReference type="EMBL" id="CP003273">
    <property type="protein sequence ID" value="AGL03280.1"/>
    <property type="molecule type" value="Genomic_DNA"/>
</dbReference>
<dbReference type="AlphaFoldDB" id="R4KRS3"/>
<reference evidence="5 6" key="1">
    <citation type="submission" date="2012-01" db="EMBL/GenBank/DDBJ databases">
        <title>Complete sequence of Desulfotomaculum gibsoniae DSM 7213.</title>
        <authorList>
            <consortium name="US DOE Joint Genome Institute"/>
            <person name="Lucas S."/>
            <person name="Han J."/>
            <person name="Lapidus A."/>
            <person name="Cheng J.-F."/>
            <person name="Goodwin L."/>
            <person name="Pitluck S."/>
            <person name="Peters L."/>
            <person name="Ovchinnikova G."/>
            <person name="Teshima H."/>
            <person name="Detter J.C."/>
            <person name="Han C."/>
            <person name="Tapia R."/>
            <person name="Land M."/>
            <person name="Hauser L."/>
            <person name="Kyrpides N."/>
            <person name="Ivanova N."/>
            <person name="Pagani I."/>
            <person name="Parshina S."/>
            <person name="Plugge C."/>
            <person name="Muyzer G."/>
            <person name="Kuever J."/>
            <person name="Ivanova A."/>
            <person name="Nazina T."/>
            <person name="Klenk H.-P."/>
            <person name="Brambilla E."/>
            <person name="Spring S."/>
            <person name="Stams A.F."/>
            <person name="Woyke T."/>
        </authorList>
    </citation>
    <scope>NUCLEOTIDE SEQUENCE [LARGE SCALE GENOMIC DNA]</scope>
    <source>
        <strain evidence="5 6">DSM 7213</strain>
    </source>
</reference>
<feature type="domain" description="HTH arsR-type" evidence="4">
    <location>
        <begin position="1"/>
        <end position="94"/>
    </location>
</feature>
<dbReference type="Pfam" id="PF01022">
    <property type="entry name" value="HTH_5"/>
    <property type="match status" value="1"/>
</dbReference>
<dbReference type="CDD" id="cd00090">
    <property type="entry name" value="HTH_ARSR"/>
    <property type="match status" value="1"/>
</dbReference>
<dbReference type="GO" id="GO:0003700">
    <property type="term" value="F:DNA-binding transcription factor activity"/>
    <property type="evidence" value="ECO:0007669"/>
    <property type="project" value="InterPro"/>
</dbReference>
<dbReference type="NCBIfam" id="NF033788">
    <property type="entry name" value="HTH_metalloreg"/>
    <property type="match status" value="1"/>
</dbReference>
<organism evidence="5 6">
    <name type="scientific">Desulfoscipio gibsoniae DSM 7213</name>
    <dbReference type="NCBI Taxonomy" id="767817"/>
    <lineage>
        <taxon>Bacteria</taxon>
        <taxon>Bacillati</taxon>
        <taxon>Bacillota</taxon>
        <taxon>Clostridia</taxon>
        <taxon>Eubacteriales</taxon>
        <taxon>Desulfallaceae</taxon>
        <taxon>Desulfoscipio</taxon>
    </lineage>
</organism>
<dbReference type="STRING" id="767817.Desgi_4001"/>
<dbReference type="PANTHER" id="PTHR33154">
    <property type="entry name" value="TRANSCRIPTIONAL REGULATOR, ARSR FAMILY"/>
    <property type="match status" value="1"/>
</dbReference>
<dbReference type="eggNOG" id="COG0640">
    <property type="taxonomic scope" value="Bacteria"/>
</dbReference>